<dbReference type="RefSeq" id="XP_002118823.1">
    <property type="nucleotide sequence ID" value="XM_002118787.1"/>
</dbReference>
<evidence type="ECO:0000256" key="1">
    <source>
        <dbReference type="ARBA" id="ARBA00004167"/>
    </source>
</evidence>
<dbReference type="KEGG" id="tad:TRIADDRAFT_18144"/>
<dbReference type="InParanoid" id="B3SF04"/>
<evidence type="ECO:0000256" key="3">
    <source>
        <dbReference type="ARBA" id="ARBA00022729"/>
    </source>
</evidence>
<keyword evidence="6" id="KW-0472">Membrane</keyword>
<keyword evidence="8" id="KW-0325">Glycoprotein</keyword>
<dbReference type="Pfam" id="PF00530">
    <property type="entry name" value="SRCR"/>
    <property type="match status" value="1"/>
</dbReference>
<evidence type="ECO:0000256" key="8">
    <source>
        <dbReference type="ARBA" id="ARBA00023180"/>
    </source>
</evidence>
<dbReference type="AlphaFoldDB" id="B3SF04"/>
<dbReference type="EMBL" id="DS985768">
    <property type="protein sequence ID" value="EDV18691.1"/>
    <property type="molecule type" value="Genomic_DNA"/>
</dbReference>
<dbReference type="SMART" id="SM00202">
    <property type="entry name" value="SR"/>
    <property type="match status" value="1"/>
</dbReference>
<evidence type="ECO:0000256" key="5">
    <source>
        <dbReference type="ARBA" id="ARBA00022989"/>
    </source>
</evidence>
<dbReference type="InterPro" id="IPR001190">
    <property type="entry name" value="SRCR"/>
</dbReference>
<evidence type="ECO:0000313" key="11">
    <source>
        <dbReference type="EMBL" id="EDV18691.1"/>
    </source>
</evidence>
<comment type="caution">
    <text evidence="9">Lacks conserved residue(s) required for the propagation of feature annotation.</text>
</comment>
<keyword evidence="2" id="KW-0812">Transmembrane</keyword>
<dbReference type="PANTHER" id="PTHR19331:SF465">
    <property type="entry name" value="EGG PEPTIDE SPERACT RECEPTOR"/>
    <property type="match status" value="1"/>
</dbReference>
<comment type="subcellular location">
    <subcellularLocation>
        <location evidence="1">Membrane</location>
        <topology evidence="1">Single-pass membrane protein</topology>
    </subcellularLocation>
</comment>
<feature type="non-terminal residue" evidence="11">
    <location>
        <position position="76"/>
    </location>
</feature>
<proteinExistence type="predicted"/>
<keyword evidence="12" id="KW-1185">Reference proteome</keyword>
<evidence type="ECO:0000256" key="7">
    <source>
        <dbReference type="ARBA" id="ARBA00023157"/>
    </source>
</evidence>
<feature type="disulfide bond" evidence="9">
    <location>
        <begin position="62"/>
        <end position="72"/>
    </location>
</feature>
<feature type="domain" description="SRCR" evidence="10">
    <location>
        <begin position="1"/>
        <end position="76"/>
    </location>
</feature>
<keyword evidence="3" id="KW-0732">Signal</keyword>
<evidence type="ECO:0000256" key="2">
    <source>
        <dbReference type="ARBA" id="ARBA00022692"/>
    </source>
</evidence>
<accession>B3SF04</accession>
<protein>
    <recommendedName>
        <fullName evidence="10">SRCR domain-containing protein</fullName>
    </recommendedName>
</protein>
<dbReference type="InterPro" id="IPR036772">
    <property type="entry name" value="SRCR-like_dom_sf"/>
</dbReference>
<dbReference type="PANTHER" id="PTHR19331">
    <property type="entry name" value="SCAVENGER RECEPTOR DOMAIN-CONTAINING"/>
    <property type="match status" value="1"/>
</dbReference>
<evidence type="ECO:0000256" key="4">
    <source>
        <dbReference type="ARBA" id="ARBA00022737"/>
    </source>
</evidence>
<dbReference type="PhylomeDB" id="B3SF04"/>
<dbReference type="Gene3D" id="3.10.250.10">
    <property type="entry name" value="SRCR-like domain"/>
    <property type="match status" value="1"/>
</dbReference>
<dbReference type="PRINTS" id="PR00258">
    <property type="entry name" value="SPERACTRCPTR"/>
</dbReference>
<name>B3SF04_TRIAD</name>
<keyword evidence="4" id="KW-0677">Repeat</keyword>
<keyword evidence="5" id="KW-1133">Transmembrane helix</keyword>
<dbReference type="CTD" id="6760037"/>
<evidence type="ECO:0000313" key="12">
    <source>
        <dbReference type="Proteomes" id="UP000009022"/>
    </source>
</evidence>
<dbReference type="OrthoDB" id="5985384at2759"/>
<dbReference type="GO" id="GO:0016020">
    <property type="term" value="C:membrane"/>
    <property type="evidence" value="ECO:0007669"/>
    <property type="project" value="UniProtKB-SubCell"/>
</dbReference>
<dbReference type="SUPFAM" id="SSF56487">
    <property type="entry name" value="SRCR-like"/>
    <property type="match status" value="1"/>
</dbReference>
<dbReference type="FunFam" id="3.10.250.10:FF:000016">
    <property type="entry name" value="Scavenger receptor cysteine-rich protein type 12"/>
    <property type="match status" value="1"/>
</dbReference>
<sequence length="76" mass="8627">GCGIISGRIEIYYDGTWGTVCNRRFDITDAHVVCRQLGFPAALSLYNYRWGNSRIWLEYVKCDGGESSITACKRNE</sequence>
<keyword evidence="7 9" id="KW-1015">Disulfide bond</keyword>
<evidence type="ECO:0000256" key="6">
    <source>
        <dbReference type="ARBA" id="ARBA00023136"/>
    </source>
</evidence>
<dbReference type="Proteomes" id="UP000009022">
    <property type="component" value="Unassembled WGS sequence"/>
</dbReference>
<dbReference type="PROSITE" id="PS00420">
    <property type="entry name" value="SRCR_1"/>
    <property type="match status" value="1"/>
</dbReference>
<dbReference type="GeneID" id="6760037"/>
<evidence type="ECO:0000256" key="9">
    <source>
        <dbReference type="PROSITE-ProRule" id="PRU00196"/>
    </source>
</evidence>
<gene>
    <name evidence="11" type="ORF">TRIADDRAFT_18144</name>
</gene>
<reference evidence="11 12" key="1">
    <citation type="journal article" date="2008" name="Nature">
        <title>The Trichoplax genome and the nature of placozoans.</title>
        <authorList>
            <person name="Srivastava M."/>
            <person name="Begovic E."/>
            <person name="Chapman J."/>
            <person name="Putnam N.H."/>
            <person name="Hellsten U."/>
            <person name="Kawashima T."/>
            <person name="Kuo A."/>
            <person name="Mitros T."/>
            <person name="Salamov A."/>
            <person name="Carpenter M.L."/>
            <person name="Signorovitch A.Y."/>
            <person name="Moreno M.A."/>
            <person name="Kamm K."/>
            <person name="Grimwood J."/>
            <person name="Schmutz J."/>
            <person name="Shapiro H."/>
            <person name="Grigoriev I.V."/>
            <person name="Buss L.W."/>
            <person name="Schierwater B."/>
            <person name="Dellaporta S.L."/>
            <person name="Rokhsar D.S."/>
        </authorList>
    </citation>
    <scope>NUCLEOTIDE SEQUENCE [LARGE SCALE GENOMIC DNA]</scope>
    <source>
        <strain evidence="11 12">Grell-BS-1999</strain>
    </source>
</reference>
<organism evidence="11 12">
    <name type="scientific">Trichoplax adhaerens</name>
    <name type="common">Trichoplax reptans</name>
    <dbReference type="NCBI Taxonomy" id="10228"/>
    <lineage>
        <taxon>Eukaryota</taxon>
        <taxon>Metazoa</taxon>
        <taxon>Placozoa</taxon>
        <taxon>Uniplacotomia</taxon>
        <taxon>Trichoplacea</taxon>
        <taxon>Trichoplacidae</taxon>
        <taxon>Trichoplax</taxon>
    </lineage>
</organism>
<evidence type="ECO:0000259" key="10">
    <source>
        <dbReference type="PROSITE" id="PS50287"/>
    </source>
</evidence>
<dbReference type="HOGENOM" id="CLU_002555_6_2_1"/>
<feature type="non-terminal residue" evidence="11">
    <location>
        <position position="1"/>
    </location>
</feature>
<dbReference type="PROSITE" id="PS50287">
    <property type="entry name" value="SRCR_2"/>
    <property type="match status" value="1"/>
</dbReference>